<dbReference type="InterPro" id="IPR019845">
    <property type="entry name" value="Squalene/phytoene_synthase_CS"/>
</dbReference>
<dbReference type="Pfam" id="PF00494">
    <property type="entry name" value="SQS_PSY"/>
    <property type="match status" value="1"/>
</dbReference>
<keyword evidence="3" id="KW-1185">Reference proteome</keyword>
<dbReference type="PROSITE" id="PS01045">
    <property type="entry name" value="SQUALEN_PHYTOEN_SYN_2"/>
    <property type="match status" value="1"/>
</dbReference>
<name>A0A8D5ZHE9_9CREN</name>
<dbReference type="AlphaFoldDB" id="A0A8D5ZHE9"/>
<dbReference type="Gene3D" id="1.10.600.10">
    <property type="entry name" value="Farnesyl Diphosphate Synthase"/>
    <property type="match status" value="1"/>
</dbReference>
<dbReference type="CDD" id="cd00683">
    <property type="entry name" value="Trans_IPPS_HH"/>
    <property type="match status" value="1"/>
</dbReference>
<evidence type="ECO:0000256" key="1">
    <source>
        <dbReference type="ARBA" id="ARBA00022679"/>
    </source>
</evidence>
<dbReference type="EMBL" id="AP024597">
    <property type="protein sequence ID" value="BCU69644.1"/>
    <property type="molecule type" value="Genomic_DNA"/>
</dbReference>
<evidence type="ECO:0000313" key="2">
    <source>
        <dbReference type="EMBL" id="BCU69644.1"/>
    </source>
</evidence>
<dbReference type="GO" id="GO:0004311">
    <property type="term" value="F:geranylgeranyl diphosphate synthase activity"/>
    <property type="evidence" value="ECO:0007669"/>
    <property type="project" value="InterPro"/>
</dbReference>
<dbReference type="InterPro" id="IPR033904">
    <property type="entry name" value="Trans_IPPS_HH"/>
</dbReference>
<dbReference type="SFLD" id="SFLDG01212">
    <property type="entry name" value="Phytoene_synthase_like"/>
    <property type="match status" value="1"/>
</dbReference>
<organism evidence="2 3">
    <name type="scientific">Stygiolobus caldivivus</name>
    <dbReference type="NCBI Taxonomy" id="2824673"/>
    <lineage>
        <taxon>Archaea</taxon>
        <taxon>Thermoproteota</taxon>
        <taxon>Thermoprotei</taxon>
        <taxon>Sulfolobales</taxon>
        <taxon>Sulfolobaceae</taxon>
        <taxon>Stygiolobus</taxon>
    </lineage>
</organism>
<protein>
    <submittedName>
        <fullName evidence="2">Phytoene synthase</fullName>
    </submittedName>
</protein>
<dbReference type="SUPFAM" id="SSF48576">
    <property type="entry name" value="Terpenoid synthases"/>
    <property type="match status" value="1"/>
</dbReference>
<dbReference type="GO" id="GO:0008299">
    <property type="term" value="P:isoprenoid biosynthetic process"/>
    <property type="evidence" value="ECO:0007669"/>
    <property type="project" value="UniProtKB-ARBA"/>
</dbReference>
<dbReference type="InterPro" id="IPR044843">
    <property type="entry name" value="Trans_IPPS_bact-type"/>
</dbReference>
<dbReference type="SFLD" id="SFLDG01018">
    <property type="entry name" value="Squalene/Phytoene_Synthase_Lik"/>
    <property type="match status" value="1"/>
</dbReference>
<reference evidence="2 3" key="1">
    <citation type="submission" date="2021-04" db="EMBL/GenBank/DDBJ databases">
        <title>Complete genome sequence of Stygiolobus sp. KN-1.</title>
        <authorList>
            <person name="Nakamura K."/>
            <person name="Sakai H."/>
            <person name="Kurosawa N."/>
        </authorList>
    </citation>
    <scope>NUCLEOTIDE SEQUENCE [LARGE SCALE GENOMIC DNA]</scope>
    <source>
        <strain evidence="2 3">KN-1</strain>
    </source>
</reference>
<evidence type="ECO:0000313" key="3">
    <source>
        <dbReference type="Proteomes" id="UP000825123"/>
    </source>
</evidence>
<dbReference type="GO" id="GO:0051996">
    <property type="term" value="F:squalene synthase [NAD(P)H] activity"/>
    <property type="evidence" value="ECO:0007669"/>
    <property type="project" value="InterPro"/>
</dbReference>
<dbReference type="SFLD" id="SFLDS00005">
    <property type="entry name" value="Isoprenoid_Synthase_Type_I"/>
    <property type="match status" value="1"/>
</dbReference>
<dbReference type="Proteomes" id="UP000825123">
    <property type="component" value="Chromosome"/>
</dbReference>
<sequence>MLQIILTSLTEFKLVLNILKNENDHLYVDSKLLEIFKKGSTTYFNSSIFFPPKVRRDVTRLYAFVRVADNYVDSVPQEVEEFYEFVEEFYKARKKGGSQDVVIDNFVKLEKEKRFDESWADSFLRSMEMDIYKKKYTTLNELEEYMYGSAEVIGLMMSRILGLDSEAEPYAKMLGRSMQFVNFIRDVKEDLSLNRQYIPSEVLEKFGLSSLKEEEVIGHTEEFERMMRYVIELYFDWVKEGEKGYKFIPYRYLIPIKTANDMYKWTAKVIYKSPLVVYSTKVKPRKNKIIARAIENALGVPVWRYFSNILLIRK</sequence>
<accession>A0A8D5ZHE9</accession>
<dbReference type="KEGG" id="csty:KN1_09410"/>
<dbReference type="PANTHER" id="PTHR31480">
    <property type="entry name" value="BIFUNCTIONAL LYCOPENE CYCLASE/PHYTOENE SYNTHASE"/>
    <property type="match status" value="1"/>
</dbReference>
<dbReference type="InterPro" id="IPR008949">
    <property type="entry name" value="Isoprenoid_synthase_dom_sf"/>
</dbReference>
<dbReference type="InterPro" id="IPR002060">
    <property type="entry name" value="Squ/phyt_synthse"/>
</dbReference>
<keyword evidence="1" id="KW-0808">Transferase</keyword>
<proteinExistence type="predicted"/>
<gene>
    <name evidence="2" type="ORF">KN1_09410</name>
</gene>